<feature type="transmembrane region" description="Helical" evidence="1">
    <location>
        <begin position="57"/>
        <end position="78"/>
    </location>
</feature>
<dbReference type="PANTHER" id="PTHR42852:SF17">
    <property type="entry name" value="THIOREDOXIN-LIKE PROTEIN HI_1115"/>
    <property type="match status" value="1"/>
</dbReference>
<reference evidence="3 4" key="1">
    <citation type="journal article" date="2013" name="Genome Announc.">
        <title>The Draft Genome Sequence of Sphingomonas paucimobilis Strain HER1398 (Proteobacteria), Host to the Giant PAU Phage, Indicates That It Is a Member of the Genus Sphingobacterium (Bacteroidetes).</title>
        <authorList>
            <person name="White R.A.III."/>
            <person name="Suttle C.A."/>
        </authorList>
    </citation>
    <scope>NUCLEOTIDE SEQUENCE [LARGE SCALE GENOMIC DNA]</scope>
    <source>
        <strain evidence="3 4">HER1398</strain>
    </source>
</reference>
<dbReference type="InterPro" id="IPR000866">
    <property type="entry name" value="AhpC/TSA"/>
</dbReference>
<evidence type="ECO:0000256" key="1">
    <source>
        <dbReference type="SAM" id="Phobius"/>
    </source>
</evidence>
<dbReference type="RefSeq" id="WP_021071705.1">
    <property type="nucleotide sequence ID" value="NZ_ATDL01000020.1"/>
</dbReference>
<dbReference type="GO" id="GO:0016209">
    <property type="term" value="F:antioxidant activity"/>
    <property type="evidence" value="ECO:0007669"/>
    <property type="project" value="InterPro"/>
</dbReference>
<keyword evidence="4" id="KW-1185">Reference proteome</keyword>
<dbReference type="STRING" id="1346330.M472_04065"/>
<dbReference type="GO" id="GO:0016491">
    <property type="term" value="F:oxidoreductase activity"/>
    <property type="evidence" value="ECO:0007669"/>
    <property type="project" value="InterPro"/>
</dbReference>
<dbReference type="InterPro" id="IPR050553">
    <property type="entry name" value="Thioredoxin_ResA/DsbE_sf"/>
</dbReference>
<dbReference type="Proteomes" id="UP000016584">
    <property type="component" value="Unassembled WGS sequence"/>
</dbReference>
<gene>
    <name evidence="3" type="ORF">M472_04065</name>
</gene>
<dbReference type="PANTHER" id="PTHR42852">
    <property type="entry name" value="THIOL:DISULFIDE INTERCHANGE PROTEIN DSBE"/>
    <property type="match status" value="1"/>
</dbReference>
<dbReference type="OrthoDB" id="793244at2"/>
<dbReference type="InterPro" id="IPR036249">
    <property type="entry name" value="Thioredoxin-like_sf"/>
</dbReference>
<dbReference type="Gene3D" id="3.40.30.10">
    <property type="entry name" value="Glutaredoxin"/>
    <property type="match status" value="1"/>
</dbReference>
<dbReference type="PATRIC" id="fig|1346330.5.peg.3572"/>
<comment type="caution">
    <text evidence="3">The sequence shown here is derived from an EMBL/GenBank/DDBJ whole genome shotgun (WGS) entry which is preliminary data.</text>
</comment>
<dbReference type="AlphaFoldDB" id="U2HRL5"/>
<evidence type="ECO:0000313" key="3">
    <source>
        <dbReference type="EMBL" id="ERJ57935.1"/>
    </source>
</evidence>
<keyword evidence="1" id="KW-1133">Transmembrane helix</keyword>
<keyword evidence="1" id="KW-0812">Transmembrane</keyword>
<protein>
    <recommendedName>
        <fullName evidence="2">Thioredoxin domain-containing protein</fullName>
    </recommendedName>
</protein>
<dbReference type="CDD" id="cd02966">
    <property type="entry name" value="TlpA_like_family"/>
    <property type="match status" value="1"/>
</dbReference>
<organism evidence="3 4">
    <name type="scientific">Sphingobacterium paucimobilis HER1398</name>
    <dbReference type="NCBI Taxonomy" id="1346330"/>
    <lineage>
        <taxon>Bacteria</taxon>
        <taxon>Pseudomonadati</taxon>
        <taxon>Bacteroidota</taxon>
        <taxon>Sphingobacteriia</taxon>
        <taxon>Sphingobacteriales</taxon>
        <taxon>Sphingobacteriaceae</taxon>
        <taxon>Sphingobacterium</taxon>
    </lineage>
</organism>
<keyword evidence="1" id="KW-0472">Membrane</keyword>
<dbReference type="SUPFAM" id="SSF52833">
    <property type="entry name" value="Thioredoxin-like"/>
    <property type="match status" value="1"/>
</dbReference>
<name>U2HRL5_9SPHI</name>
<feature type="domain" description="Thioredoxin" evidence="2">
    <location>
        <begin position="90"/>
        <end position="235"/>
    </location>
</feature>
<sequence length="499" mass="57286">MTNFNWGGRGLSYGQPFNISFISLVSRYVLHDFRPLRYGRGDAMGKWRSLFANNHKLSAFIIIFCVLFSGLLVSPAWAQGAKDLVEIQPLKVGDKIPDELWDLPLKVVNHPEGKDYIKLNDYRDKKLIILDFWATWCGSCIASIPKLGKLQEDFKNEIQIVPITKEEDKKVLKFYDQHDSDFLTVVNDRYLSEWFKHLFLPHYVIINGNGIVVAVTSTDQLTVDNISQLLKGAVLSISIKNDRDNSRPLLLTSDAPYDRVQYSSMFFEGLLEGYPAAIEQRQAESLEGVTFTNLSLLKLYKKAYRKLYPEFNDKRFVLDVIDSSGLVYNVDTHVNKMDWYAHNLYSYEILLKSDRKDDLYSLMLEDLNRFSSYQGSIVQRSMTCLKLIKSNETPSRSLLSQECKNGIKYFNQISPRTFTAYLDGFPQIKQIIVDDTGLDKIDIAISEKITDTDALKTELTAQGFDLEKSIIDLPVFVITMKERRKTSFQSTNSLFSTKK</sequence>
<dbReference type="PROSITE" id="PS51352">
    <property type="entry name" value="THIOREDOXIN_2"/>
    <property type="match status" value="1"/>
</dbReference>
<dbReference type="EMBL" id="ATDL01000020">
    <property type="protein sequence ID" value="ERJ57935.1"/>
    <property type="molecule type" value="Genomic_DNA"/>
</dbReference>
<dbReference type="eggNOG" id="COG0526">
    <property type="taxonomic scope" value="Bacteria"/>
</dbReference>
<dbReference type="InterPro" id="IPR013766">
    <property type="entry name" value="Thioredoxin_domain"/>
</dbReference>
<proteinExistence type="predicted"/>
<evidence type="ECO:0000259" key="2">
    <source>
        <dbReference type="PROSITE" id="PS51352"/>
    </source>
</evidence>
<accession>U2HRL5</accession>
<evidence type="ECO:0000313" key="4">
    <source>
        <dbReference type="Proteomes" id="UP000016584"/>
    </source>
</evidence>
<dbReference type="Pfam" id="PF00578">
    <property type="entry name" value="AhpC-TSA"/>
    <property type="match status" value="1"/>
</dbReference>